<proteinExistence type="predicted"/>
<reference evidence="2" key="1">
    <citation type="submission" date="2003-08" db="EMBL/GenBank/DDBJ databases">
        <authorList>
            <person name="Birren B."/>
            <person name="Nusbaum C."/>
            <person name="Abebe A."/>
            <person name="Abouelleil A."/>
            <person name="Adekoya E."/>
            <person name="Ait-zahra M."/>
            <person name="Allen N."/>
            <person name="Allen T."/>
            <person name="An P."/>
            <person name="Anderson M."/>
            <person name="Anderson S."/>
            <person name="Arachchi H."/>
            <person name="Armbruster J."/>
            <person name="Bachantsang P."/>
            <person name="Baldwin J."/>
            <person name="Barry A."/>
            <person name="Bayul T."/>
            <person name="Blitshsteyn B."/>
            <person name="Bloom T."/>
            <person name="Blye J."/>
            <person name="Boguslavskiy L."/>
            <person name="Borowsky M."/>
            <person name="Boukhgalter B."/>
            <person name="Brunache A."/>
            <person name="Butler J."/>
            <person name="Calixte N."/>
            <person name="Calvo S."/>
            <person name="Camarata J."/>
            <person name="Campo K."/>
            <person name="Chang J."/>
            <person name="Cheshatsang Y."/>
            <person name="Citroen M."/>
            <person name="Collymore A."/>
            <person name="Considine T."/>
            <person name="Cook A."/>
            <person name="Cooke P."/>
            <person name="Corum B."/>
            <person name="Cuomo C."/>
            <person name="David R."/>
            <person name="Dawoe T."/>
            <person name="Degray S."/>
            <person name="Dodge S."/>
            <person name="Dooley K."/>
            <person name="Dorje P."/>
            <person name="Dorjee K."/>
            <person name="Dorris L."/>
            <person name="Duffey N."/>
            <person name="Dupes A."/>
            <person name="Elkins T."/>
            <person name="Engels R."/>
            <person name="Erickson J."/>
            <person name="Farina A."/>
            <person name="Faro S."/>
            <person name="Ferreira P."/>
            <person name="Fischer H."/>
            <person name="Fitzgerald M."/>
            <person name="Foley K."/>
            <person name="Gage D."/>
            <person name="Galagan J."/>
            <person name="Gearin G."/>
            <person name="Gnerre S."/>
            <person name="Gnirke A."/>
            <person name="Goyette A."/>
            <person name="Graham J."/>
            <person name="Grandbois E."/>
            <person name="Gyaltsen K."/>
            <person name="Hafez N."/>
            <person name="Hagopian D."/>
            <person name="Hagos B."/>
            <person name="Hall J."/>
            <person name="Hatcher B."/>
            <person name="Heller A."/>
            <person name="Higgins H."/>
            <person name="Honan T."/>
            <person name="Horn A."/>
            <person name="Houde N."/>
            <person name="Hughes L."/>
            <person name="Hulme W."/>
            <person name="Husby E."/>
            <person name="Iliev I."/>
            <person name="Jaffe D."/>
            <person name="Jones C."/>
            <person name="Kamal M."/>
            <person name="Kamat A."/>
            <person name="Kamvysselis M."/>
            <person name="Karlsson E."/>
            <person name="Kells C."/>
            <person name="Kieu A."/>
            <person name="Kisner P."/>
            <person name="Kodira C."/>
            <person name="Kulbokas E."/>
            <person name="Labutti K."/>
            <person name="Lama D."/>
            <person name="Landers T."/>
            <person name="Leger J."/>
            <person name="Levine S."/>
            <person name="Lewis D."/>
            <person name="Lewis T."/>
            <person name="Lindblad-toh K."/>
            <person name="Liu X."/>
            <person name="Lokyitsang T."/>
            <person name="Lokyitsang Y."/>
            <person name="Lucien O."/>
            <person name="Lui A."/>
            <person name="Ma L.J."/>
            <person name="Mabbitt R."/>
            <person name="Macdonald J."/>
            <person name="Maclean C."/>
            <person name="Major J."/>
            <person name="Manning J."/>
            <person name="Marabella R."/>
            <person name="Maru K."/>
            <person name="Matthews C."/>
            <person name="Mauceli E."/>
            <person name="Mccarthy M."/>
            <person name="Mcdonough S."/>
            <person name="Mcghee T."/>
            <person name="Meldrim J."/>
            <person name="Meneus L."/>
            <person name="Mesirov J."/>
            <person name="Mihalev A."/>
            <person name="Mihova T."/>
            <person name="Mikkelsen T."/>
            <person name="Mlenga V."/>
            <person name="Moru K."/>
            <person name="Mozes J."/>
            <person name="Mulrain L."/>
            <person name="Munson G."/>
            <person name="Naylor J."/>
            <person name="Newes C."/>
            <person name="Nguyen C."/>
            <person name="Nguyen N."/>
            <person name="Nguyen T."/>
            <person name="Nicol R."/>
            <person name="Nielsen C."/>
            <person name="Nizzari M."/>
            <person name="Norbu C."/>
            <person name="Norbu N."/>
            <person name="O'donnell P."/>
            <person name="Okoawo O."/>
            <person name="O'leary S."/>
            <person name="Omotosho B."/>
            <person name="O'neill K."/>
            <person name="Osman S."/>
            <person name="Parker S."/>
            <person name="Perrin D."/>
            <person name="Phunkhang P."/>
            <person name="Piqani B."/>
            <person name="Purcell S."/>
            <person name="Rachupka T."/>
            <person name="Ramasamy U."/>
            <person name="Rameau R."/>
            <person name="Ray V."/>
            <person name="Raymond C."/>
            <person name="Retta R."/>
            <person name="Richardson S."/>
            <person name="Rise C."/>
            <person name="Rodriguez J."/>
            <person name="Rogers J."/>
            <person name="Rogov P."/>
            <person name="Rutman M."/>
            <person name="Schupbach R."/>
            <person name="Seaman C."/>
            <person name="Settipalli S."/>
            <person name="Sharpe T."/>
            <person name="Sheridan J."/>
            <person name="Sherpa N."/>
            <person name="Shi J."/>
            <person name="Smirnov S."/>
            <person name="Smith C."/>
            <person name="Sougnez C."/>
            <person name="Spencer B."/>
            <person name="Stalker J."/>
            <person name="Stange-thomann N."/>
            <person name="Stavropoulos S."/>
            <person name="Stetson K."/>
            <person name="Stone C."/>
            <person name="Stone S."/>
            <person name="Stubbs M."/>
            <person name="Talamas J."/>
            <person name="Tchuinga P."/>
            <person name="Tenzing P."/>
            <person name="Tesfaye S."/>
            <person name="Theodore J."/>
            <person name="Thoulutsang Y."/>
            <person name="Topham K."/>
            <person name="Towey S."/>
            <person name="Tsamla T."/>
            <person name="Tsomo N."/>
            <person name="Vallee D."/>
            <person name="Vassiliev H."/>
            <person name="Venkataraman V."/>
            <person name="Vinson J."/>
            <person name="Vo A."/>
            <person name="Wade C."/>
            <person name="Wang S."/>
            <person name="Wangchuk T."/>
            <person name="Wangdi T."/>
            <person name="Whittaker C."/>
            <person name="Wilkinson J."/>
            <person name="Wu Y."/>
            <person name="Wyman D."/>
            <person name="Yadav S."/>
            <person name="Yang S."/>
            <person name="Yang X."/>
            <person name="Yeager S."/>
            <person name="Yee E."/>
            <person name="Young G."/>
            <person name="Zainoun J."/>
            <person name="Zembeck L."/>
            <person name="Zimmer A."/>
            <person name="Zody M."/>
            <person name="Lander E."/>
        </authorList>
    </citation>
    <scope>NUCLEOTIDE SEQUENCE [LARGE SCALE GENOMIC DNA]</scope>
</reference>
<dbReference type="AlphaFoldDB" id="H2Z415"/>
<name>H2Z415_CIOSA</name>
<dbReference type="HOGENOM" id="CLU_1735541_0_0_1"/>
<dbReference type="Proteomes" id="UP000007875">
    <property type="component" value="Unassembled WGS sequence"/>
</dbReference>
<accession>H2Z415</accession>
<evidence type="ECO:0008006" key="3">
    <source>
        <dbReference type="Google" id="ProtNLM"/>
    </source>
</evidence>
<keyword evidence="2" id="KW-1185">Reference proteome</keyword>
<protein>
    <recommendedName>
        <fullName evidence="3">Sfi1 spindle body domain-containing protein</fullName>
    </recommendedName>
</protein>
<reference evidence="1" key="3">
    <citation type="submission" date="2025-09" db="UniProtKB">
        <authorList>
            <consortium name="Ensembl"/>
        </authorList>
    </citation>
    <scope>IDENTIFICATION</scope>
</reference>
<sequence length="151" mass="17939">MKSRLKSKKMIFHEWMLRTQMVVTERDAEIEDQMRRSEVLRICFQRWQEEVECEKILRQDALTWFHRGTQIDTKLATFKHWKNQLNLLHKANDFIKLKIRRQLKLTLLHAALLQLAQWSAWVLVNTSTPQKQESIAGRILETCGESPAILA</sequence>
<dbReference type="Ensembl" id="ENSCSAVT00000012470.1">
    <property type="protein sequence ID" value="ENSCSAVP00000012327.1"/>
    <property type="gene ID" value="ENSCSAVG00000007250.1"/>
</dbReference>
<evidence type="ECO:0000313" key="1">
    <source>
        <dbReference type="Ensembl" id="ENSCSAVP00000012327.1"/>
    </source>
</evidence>
<dbReference type="InParanoid" id="H2Z415"/>
<evidence type="ECO:0000313" key="2">
    <source>
        <dbReference type="Proteomes" id="UP000007875"/>
    </source>
</evidence>
<reference evidence="1" key="2">
    <citation type="submission" date="2025-08" db="UniProtKB">
        <authorList>
            <consortium name="Ensembl"/>
        </authorList>
    </citation>
    <scope>IDENTIFICATION</scope>
</reference>
<organism evidence="1 2">
    <name type="scientific">Ciona savignyi</name>
    <name type="common">Pacific transparent sea squirt</name>
    <dbReference type="NCBI Taxonomy" id="51511"/>
    <lineage>
        <taxon>Eukaryota</taxon>
        <taxon>Metazoa</taxon>
        <taxon>Chordata</taxon>
        <taxon>Tunicata</taxon>
        <taxon>Ascidiacea</taxon>
        <taxon>Phlebobranchia</taxon>
        <taxon>Cionidae</taxon>
        <taxon>Ciona</taxon>
    </lineage>
</organism>